<evidence type="ECO:0000313" key="2">
    <source>
        <dbReference type="EMBL" id="MFC6360949.1"/>
    </source>
</evidence>
<proteinExistence type="predicted"/>
<organism evidence="2 3">
    <name type="scientific">Tatumella punctata</name>
    <dbReference type="NCBI Taxonomy" id="399969"/>
    <lineage>
        <taxon>Bacteria</taxon>
        <taxon>Pseudomonadati</taxon>
        <taxon>Pseudomonadota</taxon>
        <taxon>Gammaproteobacteria</taxon>
        <taxon>Enterobacterales</taxon>
        <taxon>Erwiniaceae</taxon>
        <taxon>Tatumella</taxon>
    </lineage>
</organism>
<gene>
    <name evidence="2" type="ORF">ACFP73_02370</name>
</gene>
<feature type="chain" id="PRO_5046203560" evidence="1">
    <location>
        <begin position="21"/>
        <end position="138"/>
    </location>
</feature>
<name>A0ABW1VJ59_9GAMM</name>
<dbReference type="RefSeq" id="WP_343876904.1">
    <property type="nucleotide sequence ID" value="NZ_BAAAFW010000050.1"/>
</dbReference>
<dbReference type="Gene3D" id="3.10.450.160">
    <property type="entry name" value="inner membrane protein cigr"/>
    <property type="match status" value="1"/>
</dbReference>
<keyword evidence="3" id="KW-1185">Reference proteome</keyword>
<evidence type="ECO:0000256" key="1">
    <source>
        <dbReference type="SAM" id="SignalP"/>
    </source>
</evidence>
<sequence length="138" mass="15148">MRKPLVLASSAILMSVSLLSGCQTAPKETSQAPVTTVVANEPAAAPVEAPVQTEAPVKKFADPLERSSVFGDFRHYKIGDIIPPLYRTQNYNISKWQLRKIPAPAADSHWTYFGGDYVLIADADGKILRIFSGDIIYR</sequence>
<keyword evidence="1" id="KW-0732">Signal</keyword>
<dbReference type="EMBL" id="JBHSUC010000002">
    <property type="protein sequence ID" value="MFC6360949.1"/>
    <property type="molecule type" value="Genomic_DNA"/>
</dbReference>
<dbReference type="InterPro" id="IPR024572">
    <property type="entry name" value="RcnB"/>
</dbReference>
<dbReference type="Proteomes" id="UP001596215">
    <property type="component" value="Unassembled WGS sequence"/>
</dbReference>
<accession>A0ABW1VJ59</accession>
<feature type="signal peptide" evidence="1">
    <location>
        <begin position="1"/>
        <end position="20"/>
    </location>
</feature>
<evidence type="ECO:0000313" key="3">
    <source>
        <dbReference type="Proteomes" id="UP001596215"/>
    </source>
</evidence>
<dbReference type="PROSITE" id="PS51257">
    <property type="entry name" value="PROKAR_LIPOPROTEIN"/>
    <property type="match status" value="1"/>
</dbReference>
<reference evidence="3" key="1">
    <citation type="journal article" date="2019" name="Int. J. Syst. Evol. Microbiol.">
        <title>The Global Catalogue of Microorganisms (GCM) 10K type strain sequencing project: providing services to taxonomists for standard genome sequencing and annotation.</title>
        <authorList>
            <consortium name="The Broad Institute Genomics Platform"/>
            <consortium name="The Broad Institute Genome Sequencing Center for Infectious Disease"/>
            <person name="Wu L."/>
            <person name="Ma J."/>
        </authorList>
    </citation>
    <scope>NUCLEOTIDE SEQUENCE [LARGE SCALE GENOMIC DNA]</scope>
    <source>
        <strain evidence="3">CGMCC 4.1530</strain>
    </source>
</reference>
<dbReference type="Pfam" id="PF11776">
    <property type="entry name" value="RcnB"/>
    <property type="match status" value="1"/>
</dbReference>
<protein>
    <submittedName>
        <fullName evidence="2">RcnB family protein</fullName>
    </submittedName>
</protein>
<comment type="caution">
    <text evidence="2">The sequence shown here is derived from an EMBL/GenBank/DDBJ whole genome shotgun (WGS) entry which is preliminary data.</text>
</comment>